<evidence type="ECO:0000256" key="2">
    <source>
        <dbReference type="ARBA" id="ARBA00022801"/>
    </source>
</evidence>
<organism evidence="4 5">
    <name type="scientific">Dipodomys ordii</name>
    <name type="common">Ord's kangaroo rat</name>
    <dbReference type="NCBI Taxonomy" id="10020"/>
    <lineage>
        <taxon>Eukaryota</taxon>
        <taxon>Metazoa</taxon>
        <taxon>Chordata</taxon>
        <taxon>Craniata</taxon>
        <taxon>Vertebrata</taxon>
        <taxon>Euteleostomi</taxon>
        <taxon>Mammalia</taxon>
        <taxon>Eutheria</taxon>
        <taxon>Euarchontoglires</taxon>
        <taxon>Glires</taxon>
        <taxon>Rodentia</taxon>
        <taxon>Castorimorpha</taxon>
        <taxon>Heteromyidae</taxon>
        <taxon>Dipodomyinae</taxon>
        <taxon>Dipodomys</taxon>
    </lineage>
</organism>
<gene>
    <name evidence="5" type="primary">LOC105986378</name>
</gene>
<reference evidence="5" key="1">
    <citation type="submission" date="2025-08" db="UniProtKB">
        <authorList>
            <consortium name="RefSeq"/>
        </authorList>
    </citation>
    <scope>IDENTIFICATION</scope>
    <source>
        <tissue evidence="5">Kidney</tissue>
    </source>
</reference>
<dbReference type="InterPro" id="IPR029058">
    <property type="entry name" value="AB_hydrolase_fold"/>
</dbReference>
<protein>
    <submittedName>
        <fullName evidence="5">Epoxide hydrolase 1-like</fullName>
    </submittedName>
</protein>
<dbReference type="PANTHER" id="PTHR21661">
    <property type="entry name" value="EPOXIDE HYDROLASE 1-RELATED"/>
    <property type="match status" value="1"/>
</dbReference>
<dbReference type="AlphaFoldDB" id="A0A1S3F8Y0"/>
<evidence type="ECO:0000259" key="3">
    <source>
        <dbReference type="Pfam" id="PF00561"/>
    </source>
</evidence>
<evidence type="ECO:0000313" key="5">
    <source>
        <dbReference type="RefSeq" id="XP_012872725.1"/>
    </source>
</evidence>
<comment type="similarity">
    <text evidence="1">Belongs to the peptidase S33 family.</text>
</comment>
<dbReference type="InParanoid" id="A0A1S3F8Y0"/>
<name>A0A1S3F8Y0_DIPOR</name>
<dbReference type="GO" id="GO:0004301">
    <property type="term" value="F:epoxide hydrolase activity"/>
    <property type="evidence" value="ECO:0007669"/>
    <property type="project" value="TreeGrafter"/>
</dbReference>
<dbReference type="InterPro" id="IPR000073">
    <property type="entry name" value="AB_hydrolase_1"/>
</dbReference>
<dbReference type="GeneID" id="105986378"/>
<sequence>VPGDPPHDNTACPLTPGLDSVATARIFYKLMRRLGFQSFYIQGGDWGSLICTNMAQLAPSHVKGLHLNMALILRNFQTLSLLLGPRFGRFLGFTDRDMELLFPVKEKVFYNIMRESGYLHIQATKPDTVGVTTDLSGGGGRGSLLTCLVVEAGGHY</sequence>
<dbReference type="GO" id="GO:0019369">
    <property type="term" value="P:arachidonate metabolic process"/>
    <property type="evidence" value="ECO:0007669"/>
    <property type="project" value="TreeGrafter"/>
</dbReference>
<feature type="domain" description="AB hydrolase-1" evidence="3">
    <location>
        <begin position="21"/>
        <end position="127"/>
    </location>
</feature>
<dbReference type="RefSeq" id="XP_012872725.1">
    <property type="nucleotide sequence ID" value="XM_013017271.1"/>
</dbReference>
<dbReference type="PANTHER" id="PTHR21661:SF78">
    <property type="entry name" value="EPOXIDE HYDROLASE 1"/>
    <property type="match status" value="1"/>
</dbReference>
<keyword evidence="4" id="KW-1185">Reference proteome</keyword>
<dbReference type="Pfam" id="PF00561">
    <property type="entry name" value="Abhydrolase_1"/>
    <property type="match status" value="1"/>
</dbReference>
<dbReference type="KEGG" id="dord:105986378"/>
<evidence type="ECO:0000313" key="4">
    <source>
        <dbReference type="Proteomes" id="UP000081671"/>
    </source>
</evidence>
<dbReference type="Gene3D" id="3.40.50.1820">
    <property type="entry name" value="alpha/beta hydrolase"/>
    <property type="match status" value="1"/>
</dbReference>
<dbReference type="OrthoDB" id="7130006at2759"/>
<dbReference type="SUPFAM" id="SSF53474">
    <property type="entry name" value="alpha/beta-Hydrolases"/>
    <property type="match status" value="1"/>
</dbReference>
<dbReference type="GO" id="GO:0097176">
    <property type="term" value="P:epoxide metabolic process"/>
    <property type="evidence" value="ECO:0007669"/>
    <property type="project" value="TreeGrafter"/>
</dbReference>
<evidence type="ECO:0000256" key="1">
    <source>
        <dbReference type="ARBA" id="ARBA00010088"/>
    </source>
</evidence>
<feature type="non-terminal residue" evidence="5">
    <location>
        <position position="1"/>
    </location>
</feature>
<dbReference type="Proteomes" id="UP000081671">
    <property type="component" value="Unplaced"/>
</dbReference>
<keyword evidence="2" id="KW-0378">Hydrolase</keyword>
<proteinExistence type="inferred from homology"/>
<accession>A0A1S3F8Y0</accession>